<dbReference type="PANTHER" id="PTHR47979">
    <property type="entry name" value="DRAB11-RELATED"/>
    <property type="match status" value="1"/>
</dbReference>
<sequence length="247" mass="27454">MISISIMICCFAGVGKSCLLLQFTDKSFQAVHDLTIGVEFGARMIVGEERSHIGKAGQESFRSITRSYYRGALALCLSMTSPGTLSISMIQPHWIILDCYTIISYIREPILSSYKTDLEFHLGQLCSCASASIGINSKIYFHHSLNPSPCLLQFLNGLQGFWIVLNAFNCGGKALILFCFSEYMIAILETAALGIYLFFLYLNTVIGEGFASGKISIGEIEVSEITRFERIWACTLPEDKKKNSYIL</sequence>
<accession>A0A2P6PUV4</accession>
<keyword evidence="4" id="KW-1185">Reference proteome</keyword>
<reference evidence="3 4" key="1">
    <citation type="journal article" date="2018" name="Nat. Genet.">
        <title>The Rosa genome provides new insights in the design of modern roses.</title>
        <authorList>
            <person name="Bendahmane M."/>
        </authorList>
    </citation>
    <scope>NUCLEOTIDE SEQUENCE [LARGE SCALE GENOMIC DNA]</scope>
    <source>
        <strain evidence="4">cv. Old Blush</strain>
    </source>
</reference>
<keyword evidence="1" id="KW-0472">Membrane</keyword>
<dbReference type="InterPro" id="IPR027417">
    <property type="entry name" value="P-loop_NTPase"/>
</dbReference>
<dbReference type="Pfam" id="PF00071">
    <property type="entry name" value="Ras"/>
    <property type="match status" value="1"/>
</dbReference>
<evidence type="ECO:0000256" key="1">
    <source>
        <dbReference type="SAM" id="Phobius"/>
    </source>
</evidence>
<feature type="transmembrane region" description="Helical" evidence="1">
    <location>
        <begin position="183"/>
        <end position="202"/>
    </location>
</feature>
<dbReference type="GO" id="GO:0003924">
    <property type="term" value="F:GTPase activity"/>
    <property type="evidence" value="ECO:0007669"/>
    <property type="project" value="InterPro"/>
</dbReference>
<keyword evidence="2" id="KW-0732">Signal</keyword>
<evidence type="ECO:0000313" key="4">
    <source>
        <dbReference type="Proteomes" id="UP000238479"/>
    </source>
</evidence>
<keyword evidence="1" id="KW-0812">Transmembrane</keyword>
<dbReference type="AlphaFoldDB" id="A0A2P6PUV4"/>
<dbReference type="PRINTS" id="PR00449">
    <property type="entry name" value="RASTRNSFRMNG"/>
</dbReference>
<dbReference type="EMBL" id="PDCK01000044">
    <property type="protein sequence ID" value="PRQ25711.1"/>
    <property type="molecule type" value="Genomic_DNA"/>
</dbReference>
<dbReference type="InterPro" id="IPR009291">
    <property type="entry name" value="Vps62"/>
</dbReference>
<dbReference type="Gene3D" id="3.40.50.300">
    <property type="entry name" value="P-loop containing nucleotide triphosphate hydrolases"/>
    <property type="match status" value="1"/>
</dbReference>
<proteinExistence type="predicted"/>
<name>A0A2P6PUV4_ROSCH</name>
<dbReference type="Proteomes" id="UP000238479">
    <property type="component" value="Chromosome 6"/>
</dbReference>
<dbReference type="InterPro" id="IPR050209">
    <property type="entry name" value="Rab_GTPases_membrane_traffic"/>
</dbReference>
<dbReference type="GO" id="GO:0005525">
    <property type="term" value="F:GTP binding"/>
    <property type="evidence" value="ECO:0007669"/>
    <property type="project" value="InterPro"/>
</dbReference>
<protein>
    <submittedName>
        <fullName evidence="3">Putative vacuolar protein sorting-associated protein</fullName>
    </submittedName>
</protein>
<feature type="chain" id="PRO_5015200449" evidence="2">
    <location>
        <begin position="18"/>
        <end position="247"/>
    </location>
</feature>
<evidence type="ECO:0000313" key="3">
    <source>
        <dbReference type="EMBL" id="PRQ25711.1"/>
    </source>
</evidence>
<feature type="signal peptide" evidence="2">
    <location>
        <begin position="1"/>
        <end position="17"/>
    </location>
</feature>
<dbReference type="Pfam" id="PF06101">
    <property type="entry name" value="Vps62"/>
    <property type="match status" value="1"/>
</dbReference>
<comment type="caution">
    <text evidence="3">The sequence shown here is derived from an EMBL/GenBank/DDBJ whole genome shotgun (WGS) entry which is preliminary data.</text>
</comment>
<gene>
    <name evidence="3" type="ORF">RchiOBHm_Chr6g0286651</name>
</gene>
<keyword evidence="1" id="KW-1133">Transmembrane helix</keyword>
<dbReference type="InterPro" id="IPR001806">
    <property type="entry name" value="Small_GTPase"/>
</dbReference>
<dbReference type="STRING" id="74649.A0A2P6PUV4"/>
<evidence type="ECO:0000256" key="2">
    <source>
        <dbReference type="SAM" id="SignalP"/>
    </source>
</evidence>
<dbReference type="Gramene" id="PRQ25711">
    <property type="protein sequence ID" value="PRQ25711"/>
    <property type="gene ID" value="RchiOBHm_Chr6g0286651"/>
</dbReference>
<dbReference type="SUPFAM" id="SSF52540">
    <property type="entry name" value="P-loop containing nucleoside triphosphate hydrolases"/>
    <property type="match status" value="1"/>
</dbReference>
<dbReference type="SMART" id="SM00175">
    <property type="entry name" value="RAB"/>
    <property type="match status" value="1"/>
</dbReference>
<organism evidence="3 4">
    <name type="scientific">Rosa chinensis</name>
    <name type="common">China rose</name>
    <dbReference type="NCBI Taxonomy" id="74649"/>
    <lineage>
        <taxon>Eukaryota</taxon>
        <taxon>Viridiplantae</taxon>
        <taxon>Streptophyta</taxon>
        <taxon>Embryophyta</taxon>
        <taxon>Tracheophyta</taxon>
        <taxon>Spermatophyta</taxon>
        <taxon>Magnoliopsida</taxon>
        <taxon>eudicotyledons</taxon>
        <taxon>Gunneridae</taxon>
        <taxon>Pentapetalae</taxon>
        <taxon>rosids</taxon>
        <taxon>fabids</taxon>
        <taxon>Rosales</taxon>
        <taxon>Rosaceae</taxon>
        <taxon>Rosoideae</taxon>
        <taxon>Rosoideae incertae sedis</taxon>
        <taxon>Rosa</taxon>
    </lineage>
</organism>